<name>A0ABC8LKV5_ERUVS</name>
<keyword evidence="3" id="KW-0547">Nucleotide-binding</keyword>
<evidence type="ECO:0000256" key="3">
    <source>
        <dbReference type="ARBA" id="ARBA00022741"/>
    </source>
</evidence>
<evidence type="ECO:0000256" key="4">
    <source>
        <dbReference type="ARBA" id="ARBA00023134"/>
    </source>
</evidence>
<evidence type="ECO:0000256" key="2">
    <source>
        <dbReference type="ARBA" id="ARBA00022701"/>
    </source>
</evidence>
<dbReference type="GO" id="GO:0005525">
    <property type="term" value="F:GTP binding"/>
    <property type="evidence" value="ECO:0007669"/>
    <property type="project" value="UniProtKB-KW"/>
</dbReference>
<gene>
    <name evidence="6" type="ORF">ERUC_LOCUS36821</name>
</gene>
<dbReference type="PRINTS" id="PR01163">
    <property type="entry name" value="BETATUBULIN"/>
</dbReference>
<dbReference type="Gene3D" id="3.40.50.1440">
    <property type="entry name" value="Tubulin/FtsZ, GTPase domain"/>
    <property type="match status" value="1"/>
</dbReference>
<comment type="caution">
    <text evidence="6">The sequence shown here is derived from an EMBL/GenBank/DDBJ whole genome shotgun (WGS) entry which is preliminary data.</text>
</comment>
<dbReference type="Pfam" id="PF00091">
    <property type="entry name" value="Tubulin"/>
    <property type="match status" value="1"/>
</dbReference>
<dbReference type="InterPro" id="IPR003008">
    <property type="entry name" value="Tubulin_FtsZ_GTPase"/>
</dbReference>
<feature type="domain" description="Tubulin/FtsZ GTPase" evidence="5">
    <location>
        <begin position="122"/>
        <end position="184"/>
    </location>
</feature>
<dbReference type="AlphaFoldDB" id="A0ABC8LKV5"/>
<dbReference type="InterPro" id="IPR036525">
    <property type="entry name" value="Tubulin/FtsZ_GTPase_sf"/>
</dbReference>
<sequence>MDPPQTPSTFMKSRPSTASLILTKLTVNFVLPYASELSEKELKTVEEFCMKEDDGDVLYEFLVVTLVAFFVPNFTDFFVIGGEQHLLHLRVCVTCFVSFAGVQGRDGVEAMEPGHGDSGTGHGHYTEGAELIDVVLDVVRKEAENCDCLQGFQVCHSLGGGTWSGMGTLLISKIREEYPDRMMLVLGSLVSSTLI</sequence>
<keyword evidence="4" id="KW-0342">GTP-binding</keyword>
<dbReference type="GO" id="GO:0003729">
    <property type="term" value="F:mRNA binding"/>
    <property type="evidence" value="ECO:0007669"/>
    <property type="project" value="UniProtKB-ARBA"/>
</dbReference>
<dbReference type="InterPro" id="IPR002453">
    <property type="entry name" value="Beta_tubulin"/>
</dbReference>
<dbReference type="SUPFAM" id="SSF52490">
    <property type="entry name" value="Tubulin nucleotide-binding domain-like"/>
    <property type="match status" value="1"/>
</dbReference>
<reference evidence="6 7" key="1">
    <citation type="submission" date="2022-03" db="EMBL/GenBank/DDBJ databases">
        <authorList>
            <person name="Macdonald S."/>
            <person name="Ahmed S."/>
            <person name="Newling K."/>
        </authorList>
    </citation>
    <scope>NUCLEOTIDE SEQUENCE [LARGE SCALE GENOMIC DNA]</scope>
</reference>
<protein>
    <recommendedName>
        <fullName evidence="5">Tubulin/FtsZ GTPase domain-containing protein</fullName>
    </recommendedName>
</protein>
<comment type="similarity">
    <text evidence="1">Belongs to the tubulin family.</text>
</comment>
<evidence type="ECO:0000256" key="1">
    <source>
        <dbReference type="ARBA" id="ARBA00009636"/>
    </source>
</evidence>
<evidence type="ECO:0000259" key="5">
    <source>
        <dbReference type="Pfam" id="PF00091"/>
    </source>
</evidence>
<proteinExistence type="inferred from homology"/>
<organism evidence="6 7">
    <name type="scientific">Eruca vesicaria subsp. sativa</name>
    <name type="common">Garden rocket</name>
    <name type="synonym">Eruca sativa</name>
    <dbReference type="NCBI Taxonomy" id="29727"/>
    <lineage>
        <taxon>Eukaryota</taxon>
        <taxon>Viridiplantae</taxon>
        <taxon>Streptophyta</taxon>
        <taxon>Embryophyta</taxon>
        <taxon>Tracheophyta</taxon>
        <taxon>Spermatophyta</taxon>
        <taxon>Magnoliopsida</taxon>
        <taxon>eudicotyledons</taxon>
        <taxon>Gunneridae</taxon>
        <taxon>Pentapetalae</taxon>
        <taxon>rosids</taxon>
        <taxon>malvids</taxon>
        <taxon>Brassicales</taxon>
        <taxon>Brassicaceae</taxon>
        <taxon>Brassiceae</taxon>
        <taxon>Eruca</taxon>
    </lineage>
</organism>
<keyword evidence="7" id="KW-1185">Reference proteome</keyword>
<dbReference type="PRINTS" id="PR01161">
    <property type="entry name" value="TUBULIN"/>
</dbReference>
<dbReference type="GO" id="GO:0005874">
    <property type="term" value="C:microtubule"/>
    <property type="evidence" value="ECO:0007669"/>
    <property type="project" value="UniProtKB-KW"/>
</dbReference>
<dbReference type="Proteomes" id="UP001642260">
    <property type="component" value="Unassembled WGS sequence"/>
</dbReference>
<dbReference type="InterPro" id="IPR000217">
    <property type="entry name" value="Tubulin"/>
</dbReference>
<evidence type="ECO:0000313" key="7">
    <source>
        <dbReference type="Proteomes" id="UP001642260"/>
    </source>
</evidence>
<evidence type="ECO:0000313" key="6">
    <source>
        <dbReference type="EMBL" id="CAH8384338.1"/>
    </source>
</evidence>
<accession>A0ABC8LKV5</accession>
<dbReference type="PANTHER" id="PTHR11588">
    <property type="entry name" value="TUBULIN"/>
    <property type="match status" value="1"/>
</dbReference>
<keyword evidence="2" id="KW-0493">Microtubule</keyword>
<dbReference type="EMBL" id="CAKOAT010612932">
    <property type="protein sequence ID" value="CAH8384338.1"/>
    <property type="molecule type" value="Genomic_DNA"/>
</dbReference>